<proteinExistence type="predicted"/>
<dbReference type="PANTHER" id="PTHR43537">
    <property type="entry name" value="TRANSCRIPTIONAL REGULATOR, GNTR FAMILY"/>
    <property type="match status" value="1"/>
</dbReference>
<evidence type="ECO:0000256" key="1">
    <source>
        <dbReference type="ARBA" id="ARBA00023015"/>
    </source>
</evidence>
<gene>
    <name evidence="5" type="ORF">J421_0294</name>
</gene>
<name>W0RAM3_9BACT</name>
<evidence type="ECO:0000313" key="6">
    <source>
        <dbReference type="Proteomes" id="UP000019151"/>
    </source>
</evidence>
<dbReference type="PROSITE" id="PS50949">
    <property type="entry name" value="HTH_GNTR"/>
    <property type="match status" value="1"/>
</dbReference>
<evidence type="ECO:0000256" key="3">
    <source>
        <dbReference type="ARBA" id="ARBA00023163"/>
    </source>
</evidence>
<dbReference type="SUPFAM" id="SSF46785">
    <property type="entry name" value="Winged helix' DNA-binding domain"/>
    <property type="match status" value="1"/>
</dbReference>
<dbReference type="SMART" id="SM00345">
    <property type="entry name" value="HTH_GNTR"/>
    <property type="match status" value="1"/>
</dbReference>
<organism evidence="5 6">
    <name type="scientific">Gemmatirosa kalamazoonensis</name>
    <dbReference type="NCBI Taxonomy" id="861299"/>
    <lineage>
        <taxon>Bacteria</taxon>
        <taxon>Pseudomonadati</taxon>
        <taxon>Gemmatimonadota</taxon>
        <taxon>Gemmatimonadia</taxon>
        <taxon>Gemmatimonadales</taxon>
        <taxon>Gemmatimonadaceae</taxon>
        <taxon>Gemmatirosa</taxon>
    </lineage>
</organism>
<dbReference type="AlphaFoldDB" id="W0RAM3"/>
<reference evidence="5" key="2">
    <citation type="journal article" date="2014" name="Genome Announc.">
        <title>Genome Sequence and Methylome of Soil Bacterium Gemmatirosa kalamazoonensis KBS708T, a Member of the Rarely Cultivated Gemmatimonadetes Phylum.</title>
        <authorList>
            <person name="Debruyn J.M."/>
            <person name="Radosevich M."/>
            <person name="Wommack K.E."/>
            <person name="Polson S.W."/>
            <person name="Hauser L.J."/>
            <person name="Fawaz M.N."/>
            <person name="Korlach J."/>
            <person name="Tsai Y.C."/>
        </authorList>
    </citation>
    <scope>NUCLEOTIDE SEQUENCE [LARGE SCALE GENOMIC DNA]</scope>
    <source>
        <strain evidence="5">KBS708</strain>
    </source>
</reference>
<dbReference type="InterPro" id="IPR000524">
    <property type="entry name" value="Tscrpt_reg_HTH_GntR"/>
</dbReference>
<dbReference type="EMBL" id="CP007128">
    <property type="protein sequence ID" value="AHG87831.1"/>
    <property type="molecule type" value="Genomic_DNA"/>
</dbReference>
<dbReference type="InterPro" id="IPR036388">
    <property type="entry name" value="WH-like_DNA-bd_sf"/>
</dbReference>
<dbReference type="eggNOG" id="COG1725">
    <property type="taxonomic scope" value="Bacteria"/>
</dbReference>
<keyword evidence="3" id="KW-0804">Transcription</keyword>
<dbReference type="InParanoid" id="W0RAM3"/>
<dbReference type="GO" id="GO:0003677">
    <property type="term" value="F:DNA binding"/>
    <property type="evidence" value="ECO:0007669"/>
    <property type="project" value="UniProtKB-KW"/>
</dbReference>
<reference evidence="5" key="1">
    <citation type="submission" date="2013-12" db="EMBL/GenBank/DDBJ databases">
        <authorList>
            <person name="DeBruyn J.M."/>
            <person name="Radosevich M."/>
            <person name="Wommack K.Eric."/>
            <person name="Polson S."/>
            <person name="Hauser L.J."/>
            <person name="Fawaz M.N."/>
            <person name="Korlach J."/>
            <person name="Tsai Y.-C."/>
        </authorList>
    </citation>
    <scope>NUCLEOTIDE SEQUENCE</scope>
    <source>
        <strain evidence="5">KBS708</strain>
    </source>
</reference>
<dbReference type="STRING" id="861299.J421_0294"/>
<dbReference type="Gene3D" id="1.10.10.10">
    <property type="entry name" value="Winged helix-like DNA-binding domain superfamily/Winged helix DNA-binding domain"/>
    <property type="match status" value="1"/>
</dbReference>
<keyword evidence="2" id="KW-0238">DNA-binding</keyword>
<evidence type="ECO:0000313" key="5">
    <source>
        <dbReference type="EMBL" id="AHG87831.1"/>
    </source>
</evidence>
<dbReference type="OrthoDB" id="3192286at2"/>
<dbReference type="GO" id="GO:0003700">
    <property type="term" value="F:DNA-binding transcription factor activity"/>
    <property type="evidence" value="ECO:0007669"/>
    <property type="project" value="InterPro"/>
</dbReference>
<dbReference type="Pfam" id="PF00392">
    <property type="entry name" value="GntR"/>
    <property type="match status" value="1"/>
</dbReference>
<sequence>MPRIGRDGVADALRDRIVSGLHVGRLRGGQRLPSTRALAAEFGVNERVVLAALRTLADEGFVELRPRSGAYVVPPHPAGGGGLPDLAGWLVAMLVQARARGLAPREVSEYVRRALETRRVRAACIECNRDQLHLLCSELAEDHGFVSESVEVDDLRGAETPLAARRADVLVTTLYHATEVQAVADRLGKPWIAVSLRPDVMDDVARGMREGPVYYVATDPRFEAKLRRMLGPLGPAERVHVLVVDRDDLSTIPDDAPTFVMTSARERVAALLGGRSGPGRPIQPHRFLSDDAARALLTFLVRANMAALAGAHA</sequence>
<keyword evidence="1" id="KW-0805">Transcription regulation</keyword>
<dbReference type="RefSeq" id="WP_025409389.1">
    <property type="nucleotide sequence ID" value="NZ_CP007128.1"/>
</dbReference>
<protein>
    <submittedName>
        <fullName evidence="5">Regulatory protein GntR HTH</fullName>
    </submittedName>
</protein>
<dbReference type="InterPro" id="IPR036390">
    <property type="entry name" value="WH_DNA-bd_sf"/>
</dbReference>
<keyword evidence="6" id="KW-1185">Reference proteome</keyword>
<evidence type="ECO:0000256" key="2">
    <source>
        <dbReference type="ARBA" id="ARBA00023125"/>
    </source>
</evidence>
<feature type="domain" description="HTH gntR-type" evidence="4">
    <location>
        <begin position="7"/>
        <end position="75"/>
    </location>
</feature>
<dbReference type="Proteomes" id="UP000019151">
    <property type="component" value="Chromosome"/>
</dbReference>
<dbReference type="CDD" id="cd07377">
    <property type="entry name" value="WHTH_GntR"/>
    <property type="match status" value="1"/>
</dbReference>
<dbReference type="HOGENOM" id="CLU_887839_0_0_0"/>
<dbReference type="PANTHER" id="PTHR43537:SF5">
    <property type="entry name" value="UXU OPERON TRANSCRIPTIONAL REGULATOR"/>
    <property type="match status" value="1"/>
</dbReference>
<accession>W0RAM3</accession>
<dbReference type="KEGG" id="gba:J421_0294"/>
<evidence type="ECO:0000259" key="4">
    <source>
        <dbReference type="PROSITE" id="PS50949"/>
    </source>
</evidence>